<evidence type="ECO:0000313" key="2">
    <source>
        <dbReference type="EMBL" id="KAI3907805.1"/>
    </source>
</evidence>
<accession>A0AAD4SK28</accession>
<gene>
    <name evidence="2" type="ORF">MKW98_027117</name>
</gene>
<evidence type="ECO:0000313" key="3">
    <source>
        <dbReference type="Proteomes" id="UP001202328"/>
    </source>
</evidence>
<evidence type="ECO:0000259" key="1">
    <source>
        <dbReference type="PROSITE" id="PS51806"/>
    </source>
</evidence>
<proteinExistence type="predicted"/>
<dbReference type="AlphaFoldDB" id="A0AAD4SK28"/>
<keyword evidence="3" id="KW-1185">Reference proteome</keyword>
<dbReference type="EMBL" id="JAJJMB010010574">
    <property type="protein sequence ID" value="KAI3907805.1"/>
    <property type="molecule type" value="Genomic_DNA"/>
</dbReference>
<dbReference type="PANTHER" id="PTHR46354:SF10">
    <property type="entry name" value="TRANSCRIPTION FACTOR TGA5-LIKE"/>
    <property type="match status" value="1"/>
</dbReference>
<comment type="caution">
    <text evidence="2">The sequence shown here is derived from an EMBL/GenBank/DDBJ whole genome shotgun (WGS) entry which is preliminary data.</text>
</comment>
<dbReference type="PANTHER" id="PTHR46354">
    <property type="entry name" value="DOG1 DOMAIN-CONTAINING PROTEIN"/>
    <property type="match status" value="1"/>
</dbReference>
<reference evidence="2" key="1">
    <citation type="submission" date="2022-04" db="EMBL/GenBank/DDBJ databases">
        <title>A functionally conserved STORR gene fusion in Papaver species that diverged 16.8 million years ago.</title>
        <authorList>
            <person name="Catania T."/>
        </authorList>
    </citation>
    <scope>NUCLEOTIDE SEQUENCE</scope>
    <source>
        <strain evidence="2">S-188037</strain>
    </source>
</reference>
<dbReference type="Proteomes" id="UP001202328">
    <property type="component" value="Unassembled WGS sequence"/>
</dbReference>
<sequence length="250" mass="29231">MPPPQEIDGYENANWSSFQMFFQGWILRQEHYLEQLLTSTNIPEEELSPLVSQVLSHYQQYYEAKSMVIRQDVYVVFTPPWFSPFERTFLWIAGFKPGLAFKILNNSVRDSLSEDQKERVRELMAETRVAEKELSYEMARVQESIVAPPVVDMSRLMHHNNNNRSDRDHRNEIDTGLRSLRETMETLVESADFLRLTTARKVVEILSPGQAVTFLAAATQLQLQVREMGYQRDAELRRRARSSRATTRRN</sequence>
<dbReference type="PROSITE" id="PS51806">
    <property type="entry name" value="DOG1"/>
    <property type="match status" value="1"/>
</dbReference>
<organism evidence="2 3">
    <name type="scientific">Papaver atlanticum</name>
    <dbReference type="NCBI Taxonomy" id="357466"/>
    <lineage>
        <taxon>Eukaryota</taxon>
        <taxon>Viridiplantae</taxon>
        <taxon>Streptophyta</taxon>
        <taxon>Embryophyta</taxon>
        <taxon>Tracheophyta</taxon>
        <taxon>Spermatophyta</taxon>
        <taxon>Magnoliopsida</taxon>
        <taxon>Ranunculales</taxon>
        <taxon>Papaveraceae</taxon>
        <taxon>Papaveroideae</taxon>
        <taxon>Papaver</taxon>
    </lineage>
</organism>
<dbReference type="InterPro" id="IPR051886">
    <property type="entry name" value="Seed_Dev/Stress_Resp_Reg"/>
</dbReference>
<dbReference type="InterPro" id="IPR025422">
    <property type="entry name" value="TGA_domain"/>
</dbReference>
<dbReference type="GO" id="GO:0043565">
    <property type="term" value="F:sequence-specific DNA binding"/>
    <property type="evidence" value="ECO:0007669"/>
    <property type="project" value="InterPro"/>
</dbReference>
<protein>
    <recommendedName>
        <fullName evidence="1">DOG1 domain-containing protein</fullName>
    </recommendedName>
</protein>
<dbReference type="GO" id="GO:0006351">
    <property type="term" value="P:DNA-templated transcription"/>
    <property type="evidence" value="ECO:0007669"/>
    <property type="project" value="InterPro"/>
</dbReference>
<feature type="domain" description="DOG1" evidence="1">
    <location>
        <begin position="15"/>
        <end position="235"/>
    </location>
</feature>
<dbReference type="Pfam" id="PF14144">
    <property type="entry name" value="DOG1"/>
    <property type="match status" value="1"/>
</dbReference>
<name>A0AAD4SK28_9MAGN</name>